<feature type="compositionally biased region" description="Low complexity" evidence="1">
    <location>
        <begin position="521"/>
        <end position="531"/>
    </location>
</feature>
<accession>A0A8H8VDN4</accession>
<dbReference type="Pfam" id="PF09295">
    <property type="entry name" value="ChAPs"/>
    <property type="match status" value="1"/>
</dbReference>
<protein>
    <recommendedName>
        <fullName evidence="4">Chaps-domain-containing protein</fullName>
    </recommendedName>
</protein>
<evidence type="ECO:0008006" key="4">
    <source>
        <dbReference type="Google" id="ProtNLM"/>
    </source>
</evidence>
<evidence type="ECO:0000313" key="3">
    <source>
        <dbReference type="Proteomes" id="UP000614610"/>
    </source>
</evidence>
<comment type="caution">
    <text evidence="2">The sequence shown here is derived from an EMBL/GenBank/DDBJ whole genome shotgun (WGS) entry which is preliminary data.</text>
</comment>
<dbReference type="AlphaFoldDB" id="A0A8H8VDN4"/>
<dbReference type="Gene3D" id="1.25.40.10">
    <property type="entry name" value="Tetratricopeptide repeat domain"/>
    <property type="match status" value="2"/>
</dbReference>
<proteinExistence type="predicted"/>
<dbReference type="PANTHER" id="PTHR31975">
    <property type="entry name" value="BUD SITE SELECTION PROTEIN 7-RELATED"/>
    <property type="match status" value="1"/>
</dbReference>
<dbReference type="EMBL" id="WIWT01000021">
    <property type="protein sequence ID" value="KAF3214801.1"/>
    <property type="molecule type" value="Genomic_DNA"/>
</dbReference>
<evidence type="ECO:0000313" key="2">
    <source>
        <dbReference type="EMBL" id="KAF3214801.1"/>
    </source>
</evidence>
<dbReference type="Proteomes" id="UP000614610">
    <property type="component" value="Unassembled WGS sequence"/>
</dbReference>
<evidence type="ECO:0000256" key="1">
    <source>
        <dbReference type="SAM" id="MobiDB-lite"/>
    </source>
</evidence>
<name>A0A8H8VDN4_ORBOL</name>
<sequence>MGSGLSHDHVGEHLSLRLAYPGPVVMPSAQSYFGRPESFSQQVPTAVNPVNINYHELPRQHPHRHHSSPQLPTNSPKSYSPYPFANISASYHRVSTIMVQPAVPELVEVDLHESLEARTESLLTLRQLGPPDLVHLIKVQPKGTHKEIGTYHHVTGIDASSSASLAAYINTLTYSIGENQIWFGKPQSWKIQAGTYCCYNAFSRVDMRVDVSFPGSVDAYAVDDRGERRVATEPLWLETYLCSVLRAYAYAEDSVQTRIVGCRRFNPIVSTESEHRFLDAAERLFAKGWQLGSDPEVQVPNLVSNHLTTGVLKYIQTTGRFASGVNLFEKLRIKYPEVASLLAKVLIDADEEVKAVQLLYETIKVLPMDHALLSVQADFCQSKGRSDLALECAKRAVNSAPSEFTTWAKLAEIYIALEQYEMALLTLNSCPMFTYQERDFPRMPQPAKMHLPILPESMIDESLDEYDVKQDPLPAASLKGTFATAYRLLTEIVAQVGWDTLLKCRSNVFVMEEEYRHEKNASTVTNASTTALRGNSSEAERKPEELEKPNGSAEKPNDEKEVTESIAAISISESNADTVIEKPEQTKENDNDEEGSEDDSKNYTQFQNKRLCERWLDNLFMVLYEDLRIYTIWRGEIQKQKMKNLPVEKSASDWEIHGELAERLHHVDEAIEAYRNCLNIRFSSKAFRGLLVAQEKARDVRGALNSIIRLTAWNYRWYSEFSPNLLNSVRKLIAEEGAIKFRSVVQSTNLPQSALDLTHHYSEICVAFRSSGSEM</sequence>
<feature type="compositionally biased region" description="Basic and acidic residues" evidence="1">
    <location>
        <begin position="538"/>
        <end position="548"/>
    </location>
</feature>
<dbReference type="PANTHER" id="PTHR31975:SF1">
    <property type="entry name" value="BUD SITE SELECTION PROTEIN 7-RELATED"/>
    <property type="match status" value="1"/>
</dbReference>
<organism evidence="2 3">
    <name type="scientific">Orbilia oligospora</name>
    <name type="common">Nematode-trapping fungus</name>
    <name type="synonym">Arthrobotrys oligospora</name>
    <dbReference type="NCBI Taxonomy" id="2813651"/>
    <lineage>
        <taxon>Eukaryota</taxon>
        <taxon>Fungi</taxon>
        <taxon>Dikarya</taxon>
        <taxon>Ascomycota</taxon>
        <taxon>Pezizomycotina</taxon>
        <taxon>Orbiliomycetes</taxon>
        <taxon>Orbiliales</taxon>
        <taxon>Orbiliaceae</taxon>
        <taxon>Orbilia</taxon>
    </lineage>
</organism>
<dbReference type="OrthoDB" id="434695at2759"/>
<feature type="compositionally biased region" description="Low complexity" evidence="1">
    <location>
        <begin position="564"/>
        <end position="574"/>
    </location>
</feature>
<reference evidence="2" key="1">
    <citation type="submission" date="2019-06" db="EMBL/GenBank/DDBJ databases">
        <authorList>
            <person name="Palmer J.M."/>
        </authorList>
    </citation>
    <scope>NUCLEOTIDE SEQUENCE</scope>
    <source>
        <strain evidence="2">TWF679</strain>
    </source>
</reference>
<dbReference type="SUPFAM" id="SSF48452">
    <property type="entry name" value="TPR-like"/>
    <property type="match status" value="1"/>
</dbReference>
<dbReference type="InterPro" id="IPR011990">
    <property type="entry name" value="TPR-like_helical_dom_sf"/>
</dbReference>
<gene>
    <name evidence="2" type="ORF">TWF679_004583</name>
</gene>
<dbReference type="InterPro" id="IPR015374">
    <property type="entry name" value="ChAPs"/>
</dbReference>
<dbReference type="FunFam" id="1.25.40.10:FF:000149">
    <property type="entry name" value="Clathrin-coated vesiclec protein (Bud7)"/>
    <property type="match status" value="1"/>
</dbReference>
<feature type="region of interest" description="Disordered" evidence="1">
    <location>
        <begin position="516"/>
        <end position="602"/>
    </location>
</feature>
<feature type="compositionally biased region" description="Basic and acidic residues" evidence="1">
    <location>
        <begin position="579"/>
        <end position="589"/>
    </location>
</feature>
<dbReference type="GO" id="GO:0034044">
    <property type="term" value="C:exomer complex"/>
    <property type="evidence" value="ECO:0007669"/>
    <property type="project" value="UniProtKB-ARBA"/>
</dbReference>
<dbReference type="GO" id="GO:0006893">
    <property type="term" value="P:Golgi to plasma membrane transport"/>
    <property type="evidence" value="ECO:0007669"/>
    <property type="project" value="TreeGrafter"/>
</dbReference>